<evidence type="ECO:0000256" key="10">
    <source>
        <dbReference type="ARBA" id="ARBA00022723"/>
    </source>
</evidence>
<evidence type="ECO:0000256" key="13">
    <source>
        <dbReference type="ARBA" id="ARBA00022842"/>
    </source>
</evidence>
<comment type="catalytic activity">
    <reaction evidence="1 15">
        <text>Endonucleolytic cleavage to 5'-phosphomonoester.</text>
        <dbReference type="EC" id="3.1.26.3"/>
    </reaction>
</comment>
<reference evidence="19" key="1">
    <citation type="submission" date="2017-09" db="EMBL/GenBank/DDBJ databases">
        <title>Depth-based differentiation of microbial function through sediment-hosted aquifers and enrichment of novel symbionts in the deep terrestrial subsurface.</title>
        <authorList>
            <person name="Probst A.J."/>
            <person name="Ladd B."/>
            <person name="Jarett J.K."/>
            <person name="Geller-Mcgrath D.E."/>
            <person name="Sieber C.M.K."/>
            <person name="Emerson J.B."/>
            <person name="Anantharaman K."/>
            <person name="Thomas B.C."/>
            <person name="Malmstrom R."/>
            <person name="Stieglmeier M."/>
            <person name="Klingl A."/>
            <person name="Woyke T."/>
            <person name="Ryan C.M."/>
            <person name="Banfield J.F."/>
        </authorList>
    </citation>
    <scope>NUCLEOTIDE SEQUENCE [LARGE SCALE GENOMIC DNA]</scope>
</reference>
<dbReference type="CDD" id="cd10845">
    <property type="entry name" value="DSRM_RNAse_III_family"/>
    <property type="match status" value="1"/>
</dbReference>
<dbReference type="RefSeq" id="WP_286679261.1">
    <property type="nucleotide sequence ID" value="NZ_MNXI01000139.1"/>
</dbReference>
<accession>A0A2M7T5S6</accession>
<gene>
    <name evidence="15 18" type="primary">rnc</name>
    <name evidence="18" type="ORF">COY37_09740</name>
</gene>
<dbReference type="Proteomes" id="UP000230956">
    <property type="component" value="Unassembled WGS sequence"/>
</dbReference>
<dbReference type="InterPro" id="IPR011907">
    <property type="entry name" value="RNase_III"/>
</dbReference>
<comment type="function">
    <text evidence="15">Digests double-stranded RNA. Involved in the processing of primary rRNA transcript to yield the immediate precursors to the large and small rRNAs (23S and 16S). Processes some mRNAs, and tRNAs when they are encoded in the rRNA operon. Processes pre-crRNA and tracrRNA of type II CRISPR loci if present in the organism.</text>
</comment>
<dbReference type="PROSITE" id="PS50142">
    <property type="entry name" value="RNASE_3_2"/>
    <property type="match status" value="1"/>
</dbReference>
<dbReference type="FunFam" id="1.10.1520.10:FF:000001">
    <property type="entry name" value="Ribonuclease 3"/>
    <property type="match status" value="1"/>
</dbReference>
<evidence type="ECO:0000256" key="12">
    <source>
        <dbReference type="ARBA" id="ARBA00022801"/>
    </source>
</evidence>
<dbReference type="GO" id="GO:0003725">
    <property type="term" value="F:double-stranded RNA binding"/>
    <property type="evidence" value="ECO:0007669"/>
    <property type="project" value="TreeGrafter"/>
</dbReference>
<keyword evidence="14 15" id="KW-0694">RNA-binding</keyword>
<dbReference type="InterPro" id="IPR014720">
    <property type="entry name" value="dsRBD_dom"/>
</dbReference>
<dbReference type="GO" id="GO:0005737">
    <property type="term" value="C:cytoplasm"/>
    <property type="evidence" value="ECO:0007669"/>
    <property type="project" value="UniProtKB-SubCell"/>
</dbReference>
<evidence type="ECO:0000259" key="17">
    <source>
        <dbReference type="PROSITE" id="PS50142"/>
    </source>
</evidence>
<dbReference type="FunFam" id="3.30.160.20:FF:000003">
    <property type="entry name" value="Ribonuclease 3"/>
    <property type="match status" value="1"/>
</dbReference>
<keyword evidence="10 15" id="KW-0479">Metal-binding</keyword>
<evidence type="ECO:0000256" key="7">
    <source>
        <dbReference type="ARBA" id="ARBA00022664"/>
    </source>
</evidence>
<dbReference type="Gene3D" id="3.30.160.20">
    <property type="match status" value="1"/>
</dbReference>
<dbReference type="PROSITE" id="PS50137">
    <property type="entry name" value="DS_RBD"/>
    <property type="match status" value="1"/>
</dbReference>
<feature type="binding site" evidence="15">
    <location>
        <position position="124"/>
    </location>
    <ligand>
        <name>Mg(2+)</name>
        <dbReference type="ChEBI" id="CHEBI:18420"/>
    </ligand>
</feature>
<comment type="similarity">
    <text evidence="3">Belongs to the ribonuclease III family.</text>
</comment>
<keyword evidence="6 15" id="KW-0698">rRNA processing</keyword>
<name>A0A2M7T5S6_9ACTN</name>
<evidence type="ECO:0000256" key="9">
    <source>
        <dbReference type="ARBA" id="ARBA00022722"/>
    </source>
</evidence>
<dbReference type="Gene3D" id="1.10.1520.10">
    <property type="entry name" value="Ribonuclease III domain"/>
    <property type="match status" value="1"/>
</dbReference>
<protein>
    <recommendedName>
        <fullName evidence="15">Ribonuclease 3</fullName>
        <ecNumber evidence="15">3.1.26.3</ecNumber>
    </recommendedName>
    <alternativeName>
        <fullName evidence="15">Ribonuclease III</fullName>
        <shortName evidence="15">RNase III</shortName>
    </alternativeName>
</protein>
<evidence type="ECO:0000259" key="16">
    <source>
        <dbReference type="PROSITE" id="PS50137"/>
    </source>
</evidence>
<evidence type="ECO:0000256" key="4">
    <source>
        <dbReference type="ARBA" id="ARBA00011738"/>
    </source>
</evidence>
<evidence type="ECO:0000256" key="1">
    <source>
        <dbReference type="ARBA" id="ARBA00000109"/>
    </source>
</evidence>
<evidence type="ECO:0000313" key="19">
    <source>
        <dbReference type="Proteomes" id="UP000230956"/>
    </source>
</evidence>
<evidence type="ECO:0000256" key="5">
    <source>
        <dbReference type="ARBA" id="ARBA00022490"/>
    </source>
</evidence>
<dbReference type="Pfam" id="PF00035">
    <property type="entry name" value="dsrm"/>
    <property type="match status" value="1"/>
</dbReference>
<comment type="caution">
    <text evidence="18">The sequence shown here is derived from an EMBL/GenBank/DDBJ whole genome shotgun (WGS) entry which is preliminary data.</text>
</comment>
<keyword evidence="13 15" id="KW-0460">Magnesium</keyword>
<dbReference type="GO" id="GO:0008033">
    <property type="term" value="P:tRNA processing"/>
    <property type="evidence" value="ECO:0007669"/>
    <property type="project" value="UniProtKB-KW"/>
</dbReference>
<dbReference type="InterPro" id="IPR036389">
    <property type="entry name" value="RNase_III_sf"/>
</dbReference>
<dbReference type="AlphaFoldDB" id="A0A2M7T5S6"/>
<evidence type="ECO:0000256" key="14">
    <source>
        <dbReference type="ARBA" id="ARBA00022884"/>
    </source>
</evidence>
<comment type="cofactor">
    <cofactor evidence="15">
        <name>Mg(2+)</name>
        <dbReference type="ChEBI" id="CHEBI:18420"/>
    </cofactor>
</comment>
<dbReference type="PANTHER" id="PTHR11207">
    <property type="entry name" value="RIBONUCLEASE III"/>
    <property type="match status" value="1"/>
</dbReference>
<feature type="domain" description="DRBM" evidence="16">
    <location>
        <begin position="162"/>
        <end position="231"/>
    </location>
</feature>
<feature type="binding site" evidence="15">
    <location>
        <position position="121"/>
    </location>
    <ligand>
        <name>Mg(2+)</name>
        <dbReference type="ChEBI" id="CHEBI:18420"/>
    </ligand>
</feature>
<keyword evidence="5 15" id="KW-0963">Cytoplasm</keyword>
<keyword evidence="12 15" id="KW-0378">Hydrolase</keyword>
<keyword evidence="7 15" id="KW-0507">mRNA processing</keyword>
<feature type="active site" evidence="15">
    <location>
        <position position="124"/>
    </location>
</feature>
<dbReference type="EMBL" id="PFNG01000226">
    <property type="protein sequence ID" value="PIZ35744.1"/>
    <property type="molecule type" value="Genomic_DNA"/>
</dbReference>
<evidence type="ECO:0000256" key="8">
    <source>
        <dbReference type="ARBA" id="ARBA00022694"/>
    </source>
</evidence>
<evidence type="ECO:0000256" key="6">
    <source>
        <dbReference type="ARBA" id="ARBA00022552"/>
    </source>
</evidence>
<dbReference type="PROSITE" id="PS00517">
    <property type="entry name" value="RNASE_3_1"/>
    <property type="match status" value="1"/>
</dbReference>
<feature type="active site" evidence="15">
    <location>
        <position position="52"/>
    </location>
</feature>
<dbReference type="GO" id="GO:0046872">
    <property type="term" value="F:metal ion binding"/>
    <property type="evidence" value="ECO:0007669"/>
    <property type="project" value="UniProtKB-KW"/>
</dbReference>
<dbReference type="HAMAP" id="MF_00104">
    <property type="entry name" value="RNase_III"/>
    <property type="match status" value="1"/>
</dbReference>
<organism evidence="18 19">
    <name type="scientific">Candidatus Aquicultor secundus</name>
    <dbReference type="NCBI Taxonomy" id="1973895"/>
    <lineage>
        <taxon>Bacteria</taxon>
        <taxon>Bacillati</taxon>
        <taxon>Actinomycetota</taxon>
        <taxon>Candidatus Aquicultoria</taxon>
        <taxon>Candidatus Aquicultorales</taxon>
        <taxon>Candidatus Aquicultoraceae</taxon>
        <taxon>Candidatus Aquicultor</taxon>
    </lineage>
</organism>
<dbReference type="SMART" id="SM00358">
    <property type="entry name" value="DSRM"/>
    <property type="match status" value="1"/>
</dbReference>
<dbReference type="SMART" id="SM00535">
    <property type="entry name" value="RIBOc"/>
    <property type="match status" value="1"/>
</dbReference>
<dbReference type="PANTHER" id="PTHR11207:SF0">
    <property type="entry name" value="RIBONUCLEASE 3"/>
    <property type="match status" value="1"/>
</dbReference>
<keyword evidence="8 15" id="KW-0819">tRNA processing</keyword>
<keyword evidence="11 15" id="KW-0255">Endonuclease</keyword>
<dbReference type="GO" id="GO:0006364">
    <property type="term" value="P:rRNA processing"/>
    <property type="evidence" value="ECO:0007669"/>
    <property type="project" value="UniProtKB-UniRule"/>
</dbReference>
<keyword evidence="9 15" id="KW-0540">Nuclease</keyword>
<feature type="binding site" evidence="15">
    <location>
        <position position="48"/>
    </location>
    <ligand>
        <name>Mg(2+)</name>
        <dbReference type="ChEBI" id="CHEBI:18420"/>
    </ligand>
</feature>
<feature type="domain" description="RNase III" evidence="17">
    <location>
        <begin position="8"/>
        <end position="135"/>
    </location>
</feature>
<dbReference type="InterPro" id="IPR000999">
    <property type="entry name" value="RNase_III_dom"/>
</dbReference>
<dbReference type="SUPFAM" id="SSF54768">
    <property type="entry name" value="dsRNA-binding domain-like"/>
    <property type="match status" value="1"/>
</dbReference>
<dbReference type="EC" id="3.1.26.3" evidence="15"/>
<dbReference type="GO" id="GO:0004525">
    <property type="term" value="F:ribonuclease III activity"/>
    <property type="evidence" value="ECO:0007669"/>
    <property type="project" value="UniProtKB-UniRule"/>
</dbReference>
<sequence>MMSLPENLQTAEQYLGVQFRDKHLLFQALSHRSYSFEKELPETNEKLEFLGDSVLGLIVTEYIYHKFPSLNEGDLAKLRANVVNANFLAEIAQYLNVGECLLMGKGAEQTGGRTRVSILGDALEAIIGAIYLDRGTDTAKEFILRNFKELIDERASLGEFGDPKTRLQELVMAKYGNIPRYRTVDEFGPVHDRNFVVKVYINDEAWGQGVGKSKKKAEQESAKQALVKFEAK</sequence>
<dbReference type="GO" id="GO:0010468">
    <property type="term" value="P:regulation of gene expression"/>
    <property type="evidence" value="ECO:0007669"/>
    <property type="project" value="TreeGrafter"/>
</dbReference>
<evidence type="ECO:0000256" key="3">
    <source>
        <dbReference type="ARBA" id="ARBA00010183"/>
    </source>
</evidence>
<proteinExistence type="inferred from homology"/>
<comment type="subunit">
    <text evidence="4 15">Homodimer.</text>
</comment>
<evidence type="ECO:0000313" key="18">
    <source>
        <dbReference type="EMBL" id="PIZ35744.1"/>
    </source>
</evidence>
<dbReference type="GO" id="GO:0006397">
    <property type="term" value="P:mRNA processing"/>
    <property type="evidence" value="ECO:0007669"/>
    <property type="project" value="UniProtKB-UniRule"/>
</dbReference>
<evidence type="ECO:0000256" key="2">
    <source>
        <dbReference type="ARBA" id="ARBA00004496"/>
    </source>
</evidence>
<dbReference type="Pfam" id="PF14622">
    <property type="entry name" value="Ribonucleas_3_3"/>
    <property type="match status" value="1"/>
</dbReference>
<dbReference type="GO" id="GO:0042802">
    <property type="term" value="F:identical protein binding"/>
    <property type="evidence" value="ECO:0007669"/>
    <property type="project" value="UniProtKB-ARBA"/>
</dbReference>
<dbReference type="GO" id="GO:0019843">
    <property type="term" value="F:rRNA binding"/>
    <property type="evidence" value="ECO:0007669"/>
    <property type="project" value="UniProtKB-KW"/>
</dbReference>
<dbReference type="NCBIfam" id="TIGR02191">
    <property type="entry name" value="RNaseIII"/>
    <property type="match status" value="1"/>
</dbReference>
<comment type="subcellular location">
    <subcellularLocation>
        <location evidence="2 15">Cytoplasm</location>
    </subcellularLocation>
</comment>
<evidence type="ECO:0000256" key="15">
    <source>
        <dbReference type="HAMAP-Rule" id="MF_00104"/>
    </source>
</evidence>
<evidence type="ECO:0000256" key="11">
    <source>
        <dbReference type="ARBA" id="ARBA00022759"/>
    </source>
</evidence>
<dbReference type="CDD" id="cd00593">
    <property type="entry name" value="RIBOc"/>
    <property type="match status" value="1"/>
</dbReference>
<keyword evidence="15" id="KW-0699">rRNA-binding</keyword>
<dbReference type="SUPFAM" id="SSF69065">
    <property type="entry name" value="RNase III domain-like"/>
    <property type="match status" value="1"/>
</dbReference>